<dbReference type="Proteomes" id="UP000237319">
    <property type="component" value="Unassembled WGS sequence"/>
</dbReference>
<protein>
    <recommendedName>
        <fullName evidence="3">Coat protein</fullName>
    </recommendedName>
</protein>
<reference evidence="1 2" key="1">
    <citation type="submission" date="2017-11" db="EMBL/GenBank/DDBJ databases">
        <title>Genome sequence of Lysinibacillus sphaericus, a lignin-degrading bacteria isolated from municipal solid waste soil.</title>
        <authorList>
            <person name="Persinoti G.F."/>
            <person name="Paixao D.A."/>
            <person name="Bugg T.D."/>
            <person name="Squina F.M."/>
        </authorList>
    </citation>
    <scope>NUCLEOTIDE SEQUENCE [LARGE SCALE GENOMIC DNA]</scope>
    <source>
        <strain evidence="1 2">A1</strain>
    </source>
</reference>
<dbReference type="Pfam" id="PF20036">
    <property type="entry name" value="Gp13-like"/>
    <property type="match status" value="1"/>
</dbReference>
<evidence type="ECO:0000313" key="2">
    <source>
        <dbReference type="Proteomes" id="UP000237319"/>
    </source>
</evidence>
<dbReference type="InterPro" id="IPR045404">
    <property type="entry name" value="Gp13-like"/>
</dbReference>
<gene>
    <name evidence="1" type="ORF">LYSIN_01216</name>
</gene>
<evidence type="ECO:0008006" key="3">
    <source>
        <dbReference type="Google" id="ProtNLM"/>
    </source>
</evidence>
<dbReference type="AlphaFoldDB" id="A0A2S5D036"/>
<dbReference type="RefSeq" id="WP_103976562.1">
    <property type="nucleotide sequence ID" value="NZ_PGLV01000001.1"/>
</dbReference>
<keyword evidence="2" id="KW-1185">Reference proteome</keyword>
<sequence>MTTRIADVIVPEVFNPYTVQRTNELSALYQSGIVAPVAELKNALGKGNRYFNMPFWNDLSGDDESLEDTSGWALTPDKITPGQDMATQLFRGKAWSATDLSRTLSGDDPMKAIGDLVAGYWNRRMQAALISTLKGSFTTIASTHVNDISGGTGEAAKISGPSIVDTMSKLGDAHEVLTGLVMHSVPYFNLVKQGLLEDVRDANGNVLYKAYLGKRIIIDDGVPTETKDGVTKYTTYLFGSGAIGYAEGSPEVPTETDRDKLAGEDILINRKHFVLHPRGIKFTNASVAKTAPTNAELELAANWSKVYEDKDIRMVALITLG</sequence>
<dbReference type="EMBL" id="PGLV01000001">
    <property type="protein sequence ID" value="POZ56433.1"/>
    <property type="molecule type" value="Genomic_DNA"/>
</dbReference>
<evidence type="ECO:0000313" key="1">
    <source>
        <dbReference type="EMBL" id="POZ56433.1"/>
    </source>
</evidence>
<accession>A0A2S5D036</accession>
<proteinExistence type="predicted"/>
<name>A0A2S5D036_LYSSH</name>
<organism evidence="1 2">
    <name type="scientific">Lysinibacillus sphaericus</name>
    <name type="common">Bacillus sphaericus</name>
    <dbReference type="NCBI Taxonomy" id="1421"/>
    <lineage>
        <taxon>Bacteria</taxon>
        <taxon>Bacillati</taxon>
        <taxon>Bacillota</taxon>
        <taxon>Bacilli</taxon>
        <taxon>Bacillales</taxon>
        <taxon>Bacillaceae</taxon>
        <taxon>Lysinibacillus</taxon>
    </lineage>
</organism>
<comment type="caution">
    <text evidence="1">The sequence shown here is derived from an EMBL/GenBank/DDBJ whole genome shotgun (WGS) entry which is preliminary data.</text>
</comment>